<dbReference type="EMBL" id="KZ502391">
    <property type="protein sequence ID" value="PKU80058.1"/>
    <property type="molecule type" value="Genomic_DNA"/>
</dbReference>
<dbReference type="AlphaFoldDB" id="A0A2I0WWL5"/>
<proteinExistence type="predicted"/>
<evidence type="ECO:0000313" key="3">
    <source>
        <dbReference type="Proteomes" id="UP000233837"/>
    </source>
</evidence>
<gene>
    <name evidence="2" type="ORF">MA16_Dca027140</name>
</gene>
<reference evidence="2 3" key="1">
    <citation type="journal article" date="2016" name="Sci. Rep.">
        <title>The Dendrobium catenatum Lindl. genome sequence provides insights into polysaccharide synthase, floral development and adaptive evolution.</title>
        <authorList>
            <person name="Zhang G.Q."/>
            <person name="Xu Q."/>
            <person name="Bian C."/>
            <person name="Tsai W.C."/>
            <person name="Yeh C.M."/>
            <person name="Liu K.W."/>
            <person name="Yoshida K."/>
            <person name="Zhang L.S."/>
            <person name="Chang S.B."/>
            <person name="Chen F."/>
            <person name="Shi Y."/>
            <person name="Su Y.Y."/>
            <person name="Zhang Y.Q."/>
            <person name="Chen L.J."/>
            <person name="Yin Y."/>
            <person name="Lin M."/>
            <person name="Huang H."/>
            <person name="Deng H."/>
            <person name="Wang Z.W."/>
            <person name="Zhu S.L."/>
            <person name="Zhao X."/>
            <person name="Deng C."/>
            <person name="Niu S.C."/>
            <person name="Huang J."/>
            <person name="Wang M."/>
            <person name="Liu G.H."/>
            <person name="Yang H.J."/>
            <person name="Xiao X.J."/>
            <person name="Hsiao Y.Y."/>
            <person name="Wu W.L."/>
            <person name="Chen Y.Y."/>
            <person name="Mitsuda N."/>
            <person name="Ohme-Takagi M."/>
            <person name="Luo Y.B."/>
            <person name="Van de Peer Y."/>
            <person name="Liu Z.J."/>
        </authorList>
    </citation>
    <scope>NUCLEOTIDE SEQUENCE [LARGE SCALE GENOMIC DNA]</scope>
    <source>
        <tissue evidence="2">The whole plant</tissue>
    </source>
</reference>
<keyword evidence="3" id="KW-1185">Reference proteome</keyword>
<organism evidence="2 3">
    <name type="scientific">Dendrobium catenatum</name>
    <dbReference type="NCBI Taxonomy" id="906689"/>
    <lineage>
        <taxon>Eukaryota</taxon>
        <taxon>Viridiplantae</taxon>
        <taxon>Streptophyta</taxon>
        <taxon>Embryophyta</taxon>
        <taxon>Tracheophyta</taxon>
        <taxon>Spermatophyta</taxon>
        <taxon>Magnoliopsida</taxon>
        <taxon>Liliopsida</taxon>
        <taxon>Asparagales</taxon>
        <taxon>Orchidaceae</taxon>
        <taxon>Epidendroideae</taxon>
        <taxon>Malaxideae</taxon>
        <taxon>Dendrobiinae</taxon>
        <taxon>Dendrobium</taxon>
    </lineage>
</organism>
<evidence type="ECO:0008006" key="4">
    <source>
        <dbReference type="Google" id="ProtNLM"/>
    </source>
</evidence>
<name>A0A2I0WWL5_9ASPA</name>
<feature type="region of interest" description="Disordered" evidence="1">
    <location>
        <begin position="151"/>
        <end position="177"/>
    </location>
</feature>
<protein>
    <recommendedName>
        <fullName evidence="4">CCHC-type domain-containing protein</fullName>
    </recommendedName>
</protein>
<reference evidence="2 3" key="2">
    <citation type="journal article" date="2017" name="Nature">
        <title>The Apostasia genome and the evolution of orchids.</title>
        <authorList>
            <person name="Zhang G.Q."/>
            <person name="Liu K.W."/>
            <person name="Li Z."/>
            <person name="Lohaus R."/>
            <person name="Hsiao Y.Y."/>
            <person name="Niu S.C."/>
            <person name="Wang J.Y."/>
            <person name="Lin Y.C."/>
            <person name="Xu Q."/>
            <person name="Chen L.J."/>
            <person name="Yoshida K."/>
            <person name="Fujiwara S."/>
            <person name="Wang Z.W."/>
            <person name="Zhang Y.Q."/>
            <person name="Mitsuda N."/>
            <person name="Wang M."/>
            <person name="Liu G.H."/>
            <person name="Pecoraro L."/>
            <person name="Huang H.X."/>
            <person name="Xiao X.J."/>
            <person name="Lin M."/>
            <person name="Wu X.Y."/>
            <person name="Wu W.L."/>
            <person name="Chen Y.Y."/>
            <person name="Chang S.B."/>
            <person name="Sakamoto S."/>
            <person name="Ohme-Takagi M."/>
            <person name="Yagi M."/>
            <person name="Zeng S.J."/>
            <person name="Shen C.Y."/>
            <person name="Yeh C.M."/>
            <person name="Luo Y.B."/>
            <person name="Tsai W.C."/>
            <person name="Van de Peer Y."/>
            <person name="Liu Z.J."/>
        </authorList>
    </citation>
    <scope>NUCLEOTIDE SEQUENCE [LARGE SCALE GENOMIC DNA]</scope>
    <source>
        <tissue evidence="2">The whole plant</tissue>
    </source>
</reference>
<dbReference type="Proteomes" id="UP000233837">
    <property type="component" value="Unassembled WGS sequence"/>
</dbReference>
<evidence type="ECO:0000313" key="2">
    <source>
        <dbReference type="EMBL" id="PKU80058.1"/>
    </source>
</evidence>
<accession>A0A2I0WWL5</accession>
<sequence length="177" mass="20684">MYTRFTQIVTSLYALGRELTDFKKVNKFLRCLPSYFDVKITVITKYKYLNTYSIDNLLGSLIAYEKGVNQRNLDACEKKKEKTIALKANETNTDSFGSESDEVAFITIKFKNSLRKSHKHHQSWKRGKDSKNFKGSFDLVCYECRKPGHVKADYPTLKEHPSMEKDEEKPKFMKDKK</sequence>
<evidence type="ECO:0000256" key="1">
    <source>
        <dbReference type="SAM" id="MobiDB-lite"/>
    </source>
</evidence>